<evidence type="ECO:0000256" key="1">
    <source>
        <dbReference type="ARBA" id="ARBA00022801"/>
    </source>
</evidence>
<keyword evidence="1" id="KW-0378">Hydrolase</keyword>
<dbReference type="SUPFAM" id="SSF53474">
    <property type="entry name" value="alpha/beta-Hydrolases"/>
    <property type="match status" value="1"/>
</dbReference>
<sequence length="545" mass="59617">MVKAIKPGFGASLFDRAVASRSKLPKATHRFRIERDLAVPMRDGITLLADHYVPTGTQGRGTILIRTPYGRGLPIKMDARLFAGQGYHVVVQSCRGSFGSGGQFTPMAADIDDGQDTMGWLRAQPWFDGRLATYGASAVGWTQWALLVDPPPELRAAVIIAGFHNAVEFGLGTGAFRLHDLLTWSKVMLNHERFGLLGAMWVFARAAKLNARTVAALPLAEAADIALGHRAPWFRKWLCNQDLSDPFWEPYNASAALEKASAPIRLVVGWQDLLLTHTMRQYDVLHERGLDVTLTVGPWIHQQVVSGANGQLAADNLDWMAEHLAGEPVARKHQPVRFAVTGTDEWREHPHWPPPTTEQVHYLGLGGQLTGQQPPTGTSSFTYDPAHPTPTVAGPLIDNDAGVRDNRDLEARSDVLTFTTPALGEMLEIIGTPVVELHHSTSNPHADVFVRLCDVDAKGCSRNFSETFLRLDPAAGDGPLRLHLHPCAHRLAPGHRLRLQVAGGSFPQYMRNEGTGAPPGTGTELRPCRHTIHHGKSRVILPIPA</sequence>
<dbReference type="Gene3D" id="2.60.120.260">
    <property type="entry name" value="Galactose-binding domain-like"/>
    <property type="match status" value="1"/>
</dbReference>
<evidence type="ECO:0000313" key="3">
    <source>
        <dbReference type="EMBL" id="ORA20160.1"/>
    </source>
</evidence>
<dbReference type="InterPro" id="IPR005674">
    <property type="entry name" value="CocE/Ser_esterase"/>
</dbReference>
<dbReference type="Pfam" id="PF08530">
    <property type="entry name" value="PepX_C"/>
    <property type="match status" value="1"/>
</dbReference>
<protein>
    <recommendedName>
        <fullName evidence="2">Xaa-Pro dipeptidyl-peptidase C-terminal domain-containing protein</fullName>
    </recommendedName>
</protein>
<dbReference type="RefSeq" id="WP_083063157.1">
    <property type="nucleotide sequence ID" value="NZ_MVHG01000004.1"/>
</dbReference>
<gene>
    <name evidence="3" type="ORF">BST14_03325</name>
</gene>
<dbReference type="EMBL" id="MVHG01000004">
    <property type="protein sequence ID" value="ORA20160.1"/>
    <property type="molecule type" value="Genomic_DNA"/>
</dbReference>
<dbReference type="InterPro" id="IPR029058">
    <property type="entry name" value="AB_hydrolase_fold"/>
</dbReference>
<dbReference type="InterPro" id="IPR008979">
    <property type="entry name" value="Galactose-bd-like_sf"/>
</dbReference>
<name>A0A1W9ZQT6_MYCAI</name>
<evidence type="ECO:0000313" key="4">
    <source>
        <dbReference type="Proteomes" id="UP000192707"/>
    </source>
</evidence>
<dbReference type="Gene3D" id="1.10.3020.10">
    <property type="entry name" value="alpha-amino acid ester hydrolase ( Helical cap domain)"/>
    <property type="match status" value="1"/>
</dbReference>
<organism evidence="3 4">
    <name type="scientific">Mycobacterium arosiense ATCC BAA-1401 = DSM 45069</name>
    <dbReference type="NCBI Taxonomy" id="1265311"/>
    <lineage>
        <taxon>Bacteria</taxon>
        <taxon>Bacillati</taxon>
        <taxon>Actinomycetota</taxon>
        <taxon>Actinomycetes</taxon>
        <taxon>Mycobacteriales</taxon>
        <taxon>Mycobacteriaceae</taxon>
        <taxon>Mycobacterium</taxon>
        <taxon>Mycobacterium avium complex (MAC)</taxon>
    </lineage>
</organism>
<dbReference type="Pfam" id="PF02129">
    <property type="entry name" value="Peptidase_S15"/>
    <property type="match status" value="1"/>
</dbReference>
<dbReference type="Gene3D" id="3.40.50.1820">
    <property type="entry name" value="alpha/beta hydrolase"/>
    <property type="match status" value="1"/>
</dbReference>
<dbReference type="Proteomes" id="UP000192707">
    <property type="component" value="Unassembled WGS sequence"/>
</dbReference>
<dbReference type="NCBIfam" id="TIGR00976">
    <property type="entry name" value="CocE_NonD"/>
    <property type="match status" value="1"/>
</dbReference>
<dbReference type="SMART" id="SM00939">
    <property type="entry name" value="PepX_C"/>
    <property type="match status" value="1"/>
</dbReference>
<dbReference type="GO" id="GO:0008239">
    <property type="term" value="F:dipeptidyl-peptidase activity"/>
    <property type="evidence" value="ECO:0007669"/>
    <property type="project" value="InterPro"/>
</dbReference>
<keyword evidence="4" id="KW-1185">Reference proteome</keyword>
<comment type="caution">
    <text evidence="3">The sequence shown here is derived from an EMBL/GenBank/DDBJ whole genome shotgun (WGS) entry which is preliminary data.</text>
</comment>
<dbReference type="SUPFAM" id="SSF49785">
    <property type="entry name" value="Galactose-binding domain-like"/>
    <property type="match status" value="1"/>
</dbReference>
<proteinExistence type="predicted"/>
<evidence type="ECO:0000259" key="2">
    <source>
        <dbReference type="SMART" id="SM00939"/>
    </source>
</evidence>
<dbReference type="AlphaFoldDB" id="A0A1W9ZQT6"/>
<dbReference type="OrthoDB" id="5240615at2"/>
<dbReference type="InterPro" id="IPR013736">
    <property type="entry name" value="Xaa-Pro_dipept_C"/>
</dbReference>
<accession>A0A1W9ZQT6</accession>
<dbReference type="InterPro" id="IPR000383">
    <property type="entry name" value="Xaa-Pro-like_dom"/>
</dbReference>
<reference evidence="3 4" key="1">
    <citation type="submission" date="2016-12" db="EMBL/GenBank/DDBJ databases">
        <title>The new phylogeny of genus Mycobacterium.</title>
        <authorList>
            <person name="Tortoli E."/>
            <person name="Trovato A."/>
            <person name="Cirillo D.M."/>
        </authorList>
    </citation>
    <scope>NUCLEOTIDE SEQUENCE [LARGE SCALE GENOMIC DNA]</scope>
    <source>
        <strain evidence="3 4">DSM 45069</strain>
    </source>
</reference>
<feature type="domain" description="Xaa-Pro dipeptidyl-peptidase C-terminal" evidence="2">
    <location>
        <begin position="317"/>
        <end position="540"/>
    </location>
</feature>